<protein>
    <submittedName>
        <fullName evidence="1">Uncharacterized protein</fullName>
    </submittedName>
</protein>
<comment type="caution">
    <text evidence="1">The sequence shown here is derived from an EMBL/GenBank/DDBJ whole genome shotgun (WGS) entry which is preliminary data.</text>
</comment>
<gene>
    <name evidence="1" type="ORF">BC777_3192</name>
</gene>
<keyword evidence="2" id="KW-1185">Reference proteome</keyword>
<evidence type="ECO:0000313" key="1">
    <source>
        <dbReference type="EMBL" id="PJI85192.1"/>
    </source>
</evidence>
<proteinExistence type="predicted"/>
<sequence>MIVLAAGVLVACERTGDNNDVTDGGVDGGFLRDGVANVWVDPDGCQHWYIDDGLEGFMTPRLNRDGTPKCQDTRGEIILKDGSRVPAENEPRAF</sequence>
<evidence type="ECO:0000313" key="2">
    <source>
        <dbReference type="Proteomes" id="UP000228531"/>
    </source>
</evidence>
<organism evidence="1 2">
    <name type="scientific">Yoonia maricola</name>
    <dbReference type="NCBI Taxonomy" id="420999"/>
    <lineage>
        <taxon>Bacteria</taxon>
        <taxon>Pseudomonadati</taxon>
        <taxon>Pseudomonadota</taxon>
        <taxon>Alphaproteobacteria</taxon>
        <taxon>Rhodobacterales</taxon>
        <taxon>Paracoccaceae</taxon>
        <taxon>Yoonia</taxon>
    </lineage>
</organism>
<accession>A0A2M8W2N9</accession>
<dbReference type="Proteomes" id="UP000228531">
    <property type="component" value="Unassembled WGS sequence"/>
</dbReference>
<dbReference type="AlphaFoldDB" id="A0A2M8W2N9"/>
<reference evidence="1 2" key="1">
    <citation type="submission" date="2017-11" db="EMBL/GenBank/DDBJ databases">
        <title>Genomic Encyclopedia of Archaeal and Bacterial Type Strains, Phase II (KMG-II): From Individual Species to Whole Genera.</title>
        <authorList>
            <person name="Goeker M."/>
        </authorList>
    </citation>
    <scope>NUCLEOTIDE SEQUENCE [LARGE SCALE GENOMIC DNA]</scope>
    <source>
        <strain evidence="1 2">DSM 29128</strain>
    </source>
</reference>
<dbReference type="EMBL" id="PGTY01000003">
    <property type="protein sequence ID" value="PJI85192.1"/>
    <property type="molecule type" value="Genomic_DNA"/>
</dbReference>
<name>A0A2M8W2N9_9RHOB</name>